<dbReference type="SUPFAM" id="SSF52540">
    <property type="entry name" value="P-loop containing nucleoside triphosphate hydrolases"/>
    <property type="match status" value="1"/>
</dbReference>
<name>A0ABT4LQC4_9PROT</name>
<dbReference type="EMBL" id="JAPWGY010000017">
    <property type="protein sequence ID" value="MCZ4283095.1"/>
    <property type="molecule type" value="Genomic_DNA"/>
</dbReference>
<dbReference type="PANTHER" id="PTHR13696:SF96">
    <property type="entry name" value="COBQ_COBB_MIND_PARA NUCLEOTIDE BINDING DOMAIN-CONTAINING PROTEIN"/>
    <property type="match status" value="1"/>
</dbReference>
<dbReference type="InterPro" id="IPR009744">
    <property type="entry name" value="VirC1"/>
</dbReference>
<dbReference type="CDD" id="cd02042">
    <property type="entry name" value="ParAB_family"/>
    <property type="match status" value="1"/>
</dbReference>
<dbReference type="Pfam" id="PF07015">
    <property type="entry name" value="VirC1"/>
    <property type="match status" value="1"/>
</dbReference>
<comment type="caution">
    <text evidence="1">The sequence shown here is derived from an EMBL/GenBank/DDBJ whole genome shotgun (WGS) entry which is preliminary data.</text>
</comment>
<dbReference type="Gene3D" id="3.40.50.300">
    <property type="entry name" value="P-loop containing nucleotide triphosphate hydrolases"/>
    <property type="match status" value="1"/>
</dbReference>
<organism evidence="1 2">
    <name type="scientific">Kiloniella laminariae</name>
    <dbReference type="NCBI Taxonomy" id="454162"/>
    <lineage>
        <taxon>Bacteria</taxon>
        <taxon>Pseudomonadati</taxon>
        <taxon>Pseudomonadota</taxon>
        <taxon>Alphaproteobacteria</taxon>
        <taxon>Rhodospirillales</taxon>
        <taxon>Kiloniellaceae</taxon>
        <taxon>Kiloniella</taxon>
    </lineage>
</organism>
<accession>A0ABT4LQC4</accession>
<evidence type="ECO:0000313" key="2">
    <source>
        <dbReference type="Proteomes" id="UP001069802"/>
    </source>
</evidence>
<proteinExistence type="predicted"/>
<dbReference type="InterPro" id="IPR027417">
    <property type="entry name" value="P-loop_NTPase"/>
</dbReference>
<dbReference type="Proteomes" id="UP001069802">
    <property type="component" value="Unassembled WGS sequence"/>
</dbReference>
<dbReference type="PANTHER" id="PTHR13696">
    <property type="entry name" value="P-LOOP CONTAINING NUCLEOSIDE TRIPHOSPHATE HYDROLASE"/>
    <property type="match status" value="1"/>
</dbReference>
<evidence type="ECO:0000313" key="1">
    <source>
        <dbReference type="EMBL" id="MCZ4283095.1"/>
    </source>
</evidence>
<reference evidence="1" key="1">
    <citation type="submission" date="2022-12" db="EMBL/GenBank/DDBJ databases">
        <title>Bacterial isolates from different developmental stages of Nematostella vectensis.</title>
        <authorList>
            <person name="Fraune S."/>
        </authorList>
    </citation>
    <scope>NUCLEOTIDE SEQUENCE</scope>
    <source>
        <strain evidence="1">G21630-S1</strain>
    </source>
</reference>
<sequence>MTKNHKAQIISAPQRKGGVGKSTMICSLAGWLAKDGAKVCIIDTDPQKTCERWMEKQEIGVSVLYLDNDELLAPSVQKLSADFDVIFIDTAGYKSAMAMYAIALSDLVLIPSKASEPDAEGAIRTWNHVKSIGITSAKKARSYIVFTDVDKTAKITQVVKDAISAEGAEFLEKPLWSRTGFKEMHSHGGLPSGSALTALREFIGSLQISGLIDFYNIERATQNG</sequence>
<dbReference type="RefSeq" id="WP_269425217.1">
    <property type="nucleotide sequence ID" value="NZ_JAPWGY010000017.1"/>
</dbReference>
<protein>
    <submittedName>
        <fullName evidence="1">ParA family protein</fullName>
    </submittedName>
</protein>
<gene>
    <name evidence="1" type="ORF">O4H49_20085</name>
</gene>
<dbReference type="InterPro" id="IPR050678">
    <property type="entry name" value="DNA_Partitioning_ATPase"/>
</dbReference>
<dbReference type="PIRSF" id="PIRSF009320">
    <property type="entry name" value="Nuc_binding_HP_1000"/>
    <property type="match status" value="1"/>
</dbReference>
<keyword evidence="2" id="KW-1185">Reference proteome</keyword>